<keyword evidence="6" id="KW-0444">Lipid biosynthesis</keyword>
<dbReference type="EC" id="2.5.1.1" evidence="4"/>
<dbReference type="Pfam" id="PF00348">
    <property type="entry name" value="polyprenyl_synt"/>
    <property type="match status" value="1"/>
</dbReference>
<comment type="catalytic activity">
    <reaction evidence="24">
        <text>isopentenyl diphosphate + (2E)-geranyl diphosphate = (2E,6E)-farnesyl diphosphate + diphosphate</text>
        <dbReference type="Rhea" id="RHEA:19361"/>
        <dbReference type="ChEBI" id="CHEBI:33019"/>
        <dbReference type="ChEBI" id="CHEBI:58057"/>
        <dbReference type="ChEBI" id="CHEBI:128769"/>
        <dbReference type="ChEBI" id="CHEBI:175763"/>
        <dbReference type="EC" id="2.5.1.10"/>
    </reaction>
</comment>
<dbReference type="PANTHER" id="PTHR11525:SF0">
    <property type="entry name" value="FARNESYL PYROPHOSPHATE SYNTHASE"/>
    <property type="match status" value="1"/>
</dbReference>
<dbReference type="Proteomes" id="UP000274822">
    <property type="component" value="Unassembled WGS sequence"/>
</dbReference>
<dbReference type="GO" id="GO:0045337">
    <property type="term" value="P:farnesyl diphosphate biosynthetic process"/>
    <property type="evidence" value="ECO:0007669"/>
    <property type="project" value="TreeGrafter"/>
</dbReference>
<keyword evidence="14" id="KW-0443">Lipid metabolism</keyword>
<evidence type="ECO:0000256" key="5">
    <source>
        <dbReference type="ARBA" id="ARBA00022490"/>
    </source>
</evidence>
<keyword evidence="7" id="KW-0153">Cholesterol metabolism</keyword>
<dbReference type="PROSITE" id="PS00723">
    <property type="entry name" value="POLYPRENYL_SYNTHASE_1"/>
    <property type="match status" value="1"/>
</dbReference>
<evidence type="ECO:0000256" key="23">
    <source>
        <dbReference type="ARBA" id="ARBA00049291"/>
    </source>
</evidence>
<dbReference type="GO" id="GO:0005777">
    <property type="term" value="C:peroxisome"/>
    <property type="evidence" value="ECO:0007669"/>
    <property type="project" value="UniProtKB-ARBA"/>
</dbReference>
<dbReference type="InterPro" id="IPR033749">
    <property type="entry name" value="Polyprenyl_synt_CS"/>
</dbReference>
<evidence type="ECO:0000256" key="21">
    <source>
        <dbReference type="ARBA" id="ARBA00032873"/>
    </source>
</evidence>
<evidence type="ECO:0000256" key="2">
    <source>
        <dbReference type="ARBA" id="ARBA00004496"/>
    </source>
</evidence>
<evidence type="ECO:0000313" key="28">
    <source>
        <dbReference type="EMBL" id="RUS35058.1"/>
    </source>
</evidence>
<comment type="caution">
    <text evidence="28">The sequence shown here is derived from an EMBL/GenBank/DDBJ whole genome shotgun (WGS) entry which is preliminary data.</text>
</comment>
<evidence type="ECO:0000256" key="10">
    <source>
        <dbReference type="ARBA" id="ARBA00022778"/>
    </source>
</evidence>
<dbReference type="InterPro" id="IPR000092">
    <property type="entry name" value="Polyprenyl_synt"/>
</dbReference>
<evidence type="ECO:0000256" key="25">
    <source>
        <dbReference type="ARBA" id="ARBA00053104"/>
    </source>
</evidence>
<dbReference type="GO" id="GO:0004161">
    <property type="term" value="F:dimethylallyltranstransferase activity"/>
    <property type="evidence" value="ECO:0007669"/>
    <property type="project" value="UniProtKB-EC"/>
</dbReference>
<gene>
    <name evidence="28" type="ORF">BC938DRAFT_476341</name>
</gene>
<keyword evidence="27" id="KW-0812">Transmembrane</keyword>
<organism evidence="28 29">
    <name type="scientific">Jimgerdemannia flammicorona</name>
    <dbReference type="NCBI Taxonomy" id="994334"/>
    <lineage>
        <taxon>Eukaryota</taxon>
        <taxon>Fungi</taxon>
        <taxon>Fungi incertae sedis</taxon>
        <taxon>Mucoromycota</taxon>
        <taxon>Mucoromycotina</taxon>
        <taxon>Endogonomycetes</taxon>
        <taxon>Endogonales</taxon>
        <taxon>Endogonaceae</taxon>
        <taxon>Jimgerdemannia</taxon>
    </lineage>
</organism>
<keyword evidence="10" id="KW-0756">Sterol biosynthesis</keyword>
<evidence type="ECO:0000256" key="8">
    <source>
        <dbReference type="ARBA" id="ARBA00022679"/>
    </source>
</evidence>
<comment type="similarity">
    <text evidence="26">Belongs to the FPP/GGPP synthase family.</text>
</comment>
<evidence type="ECO:0000256" key="19">
    <source>
        <dbReference type="ARBA" id="ARBA00032424"/>
    </source>
</evidence>
<dbReference type="AlphaFoldDB" id="A0A433QZ46"/>
<evidence type="ECO:0000256" key="7">
    <source>
        <dbReference type="ARBA" id="ARBA00022548"/>
    </source>
</evidence>
<dbReference type="CDD" id="cd00685">
    <property type="entry name" value="Trans_IPPS_HT"/>
    <property type="match status" value="1"/>
</dbReference>
<evidence type="ECO:0000256" key="11">
    <source>
        <dbReference type="ARBA" id="ARBA00022842"/>
    </source>
</evidence>
<comment type="function">
    <text evidence="25">Key enzyme in isoprenoid biosynthesis which catalyzes the formation of farnesyl diphosphate (FPP), a precursor for several classes of essential metabolites including sterols, dolichols, carotenoids, and ubiquinones. FPP also serves as substrate for protein farnesylation and geranylgeranylation. Catalyzes the sequential condensation of isopentenyl pyrophosphate with the allylic pyrophosphates, dimethylallyl pyrophosphate, and then with the resultant geranylpyrophosphate to the ultimate product farnesyl pyrophosphate.</text>
</comment>
<dbReference type="Gene3D" id="1.10.600.10">
    <property type="entry name" value="Farnesyl Diphosphate Synthase"/>
    <property type="match status" value="1"/>
</dbReference>
<evidence type="ECO:0000256" key="13">
    <source>
        <dbReference type="ARBA" id="ARBA00022990"/>
    </source>
</evidence>
<comment type="subcellular location">
    <subcellularLocation>
        <location evidence="2">Cytoplasm</location>
    </subcellularLocation>
</comment>
<dbReference type="SFLD" id="SFLDS00005">
    <property type="entry name" value="Isoprenoid_Synthase_Type_I"/>
    <property type="match status" value="1"/>
</dbReference>
<evidence type="ECO:0000256" key="18">
    <source>
        <dbReference type="ARBA" id="ARBA00032380"/>
    </source>
</evidence>
<evidence type="ECO:0000256" key="22">
    <source>
        <dbReference type="ARBA" id="ARBA00034546"/>
    </source>
</evidence>
<keyword evidence="11" id="KW-0460">Magnesium</keyword>
<dbReference type="EMBL" id="RBNJ01000234">
    <property type="protein sequence ID" value="RUS35058.1"/>
    <property type="molecule type" value="Genomic_DNA"/>
</dbReference>
<feature type="transmembrane region" description="Helical" evidence="27">
    <location>
        <begin position="53"/>
        <end position="74"/>
    </location>
</feature>
<keyword evidence="5" id="KW-0963">Cytoplasm</keyword>
<keyword evidence="27" id="KW-0472">Membrane</keyword>
<evidence type="ECO:0000256" key="12">
    <source>
        <dbReference type="ARBA" id="ARBA00022955"/>
    </source>
</evidence>
<comment type="cofactor">
    <cofactor evidence="1">
        <name>Mg(2+)</name>
        <dbReference type="ChEBI" id="CHEBI:18420"/>
    </cofactor>
</comment>
<dbReference type="PROSITE" id="PS00444">
    <property type="entry name" value="POLYPRENYL_SYNTHASE_2"/>
    <property type="match status" value="1"/>
</dbReference>
<dbReference type="GO" id="GO:0046872">
    <property type="term" value="F:metal ion binding"/>
    <property type="evidence" value="ECO:0007669"/>
    <property type="project" value="UniProtKB-KW"/>
</dbReference>
<dbReference type="PANTHER" id="PTHR11525">
    <property type="entry name" value="FARNESYL-PYROPHOSPHATE SYNTHETASE"/>
    <property type="match status" value="1"/>
</dbReference>
<dbReference type="FunFam" id="1.10.600.10:FF:000052">
    <property type="entry name" value="Farnesyl pyrophosphate synthase"/>
    <property type="match status" value="1"/>
</dbReference>
<evidence type="ECO:0000256" key="1">
    <source>
        <dbReference type="ARBA" id="ARBA00001946"/>
    </source>
</evidence>
<keyword evidence="10" id="KW-0152">Cholesterol biosynthesis</keyword>
<keyword evidence="12" id="KW-0752">Steroid biosynthesis</keyword>
<evidence type="ECO:0000256" key="20">
    <source>
        <dbReference type="ARBA" id="ARBA00032448"/>
    </source>
</evidence>
<evidence type="ECO:0000256" key="6">
    <source>
        <dbReference type="ARBA" id="ARBA00022516"/>
    </source>
</evidence>
<evidence type="ECO:0000256" key="26">
    <source>
        <dbReference type="RuleBase" id="RU004466"/>
    </source>
</evidence>
<keyword evidence="17" id="KW-0379">Hydroxylation</keyword>
<keyword evidence="13" id="KW-0007">Acetylation</keyword>
<evidence type="ECO:0000256" key="27">
    <source>
        <dbReference type="SAM" id="Phobius"/>
    </source>
</evidence>
<accession>A0A433QZ46</accession>
<evidence type="ECO:0000256" key="15">
    <source>
        <dbReference type="ARBA" id="ARBA00023166"/>
    </source>
</evidence>
<evidence type="ECO:0000256" key="17">
    <source>
        <dbReference type="ARBA" id="ARBA00023278"/>
    </source>
</evidence>
<proteinExistence type="inferred from homology"/>
<dbReference type="InterPro" id="IPR039702">
    <property type="entry name" value="FPS1-like"/>
</dbReference>
<dbReference type="InterPro" id="IPR008949">
    <property type="entry name" value="Isoprenoid_synthase_dom_sf"/>
</dbReference>
<keyword evidence="15" id="KW-1207">Sterol metabolism</keyword>
<dbReference type="EC" id="2.5.1.10" evidence="3"/>
<evidence type="ECO:0000256" key="14">
    <source>
        <dbReference type="ARBA" id="ARBA00023098"/>
    </source>
</evidence>
<comment type="catalytic activity">
    <reaction evidence="23">
        <text>isopentenyl diphosphate + dimethylallyl diphosphate = (2E)-geranyl diphosphate + diphosphate</text>
        <dbReference type="Rhea" id="RHEA:22408"/>
        <dbReference type="ChEBI" id="CHEBI:33019"/>
        <dbReference type="ChEBI" id="CHEBI:57623"/>
        <dbReference type="ChEBI" id="CHEBI:58057"/>
        <dbReference type="ChEBI" id="CHEBI:128769"/>
        <dbReference type="EC" id="2.5.1.1"/>
    </reaction>
</comment>
<keyword evidence="29" id="KW-1185">Reference proteome</keyword>
<dbReference type="GO" id="GO:0006695">
    <property type="term" value="P:cholesterol biosynthetic process"/>
    <property type="evidence" value="ECO:0007669"/>
    <property type="project" value="UniProtKB-KW"/>
</dbReference>
<name>A0A433QZ46_9FUNG</name>
<dbReference type="GO" id="GO:0005759">
    <property type="term" value="C:mitochondrial matrix"/>
    <property type="evidence" value="ECO:0007669"/>
    <property type="project" value="UniProtKB-ARBA"/>
</dbReference>
<evidence type="ECO:0000256" key="3">
    <source>
        <dbReference type="ARBA" id="ARBA00012439"/>
    </source>
</evidence>
<keyword evidence="27" id="KW-1133">Transmembrane helix</keyword>
<protein>
    <recommendedName>
        <fullName evidence="22">Farnesyl pyrophosphate synthase</fullName>
        <ecNumber evidence="4">2.5.1.1</ecNumber>
        <ecNumber evidence="3">2.5.1.10</ecNumber>
    </recommendedName>
    <alternativeName>
        <fullName evidence="21">(2E,6E)-farnesyl diphosphate synthase</fullName>
    </alternativeName>
    <alternativeName>
        <fullName evidence="20">Dimethylallyltranstransferase</fullName>
    </alternativeName>
    <alternativeName>
        <fullName evidence="19">Farnesyl diphosphate synthase</fullName>
    </alternativeName>
    <alternativeName>
        <fullName evidence="18">Geranyltranstransferase</fullName>
    </alternativeName>
</protein>
<evidence type="ECO:0000256" key="9">
    <source>
        <dbReference type="ARBA" id="ARBA00022723"/>
    </source>
</evidence>
<evidence type="ECO:0000256" key="16">
    <source>
        <dbReference type="ARBA" id="ARBA00023221"/>
    </source>
</evidence>
<dbReference type="SUPFAM" id="SSF48576">
    <property type="entry name" value="Terpenoid synthases"/>
    <property type="match status" value="1"/>
</dbReference>
<evidence type="ECO:0000256" key="24">
    <source>
        <dbReference type="ARBA" id="ARBA00049399"/>
    </source>
</evidence>
<keyword evidence="16" id="KW-0753">Steroid metabolism</keyword>
<keyword evidence="8 26" id="KW-0808">Transferase</keyword>
<evidence type="ECO:0000313" key="29">
    <source>
        <dbReference type="Proteomes" id="UP000274822"/>
    </source>
</evidence>
<evidence type="ECO:0000256" key="4">
    <source>
        <dbReference type="ARBA" id="ARBA00012833"/>
    </source>
</evidence>
<keyword evidence="9" id="KW-0479">Metal-binding</keyword>
<dbReference type="GO" id="GO:0004337">
    <property type="term" value="F:(2E,6E)-farnesyl diphosphate synthase activity"/>
    <property type="evidence" value="ECO:0007669"/>
    <property type="project" value="UniProtKB-EC"/>
</dbReference>
<sequence length="428" mass="49117">MSTDKKAFLDVFPVLADEILGELRKHNMPQDAYDWVKNVSTRAGLVRFRIEPWVCFITTFPVVSTSLVVVHYFYTPFGDHLRITAPALLLTLSSSPRPTLAGKLNRGLSVVDTLRILRGDNITDEELFHARILGWTVEWVSSNCPLPRVLFFARETSSHAITRDPIQLQAFFLVADDIMDSSYTRRGQPCWFRKENVGMVAINDGFILESSVYIILKKYFKKTQYYVELLELYHEVTFQTELGQLLDLITAPEDNVDLSRFSPAKHQFIVIFKTAYYSFYLPVALAMLMAGVKNENAYSQARDILIPLGEYFQVQDDYLDCYGAPEVIGKIGTDIQDNKCSWLVNQALVRITPEQRKILDQHYGKKDSKAEAAVKQLYIDIDIESVYKAYEEKSYTEISAMIAKVDESTGVKKEVFTEYMNKIYKRTK</sequence>
<reference evidence="28 29" key="1">
    <citation type="journal article" date="2018" name="New Phytol.">
        <title>Phylogenomics of Endogonaceae and evolution of mycorrhizas within Mucoromycota.</title>
        <authorList>
            <person name="Chang Y."/>
            <person name="Desiro A."/>
            <person name="Na H."/>
            <person name="Sandor L."/>
            <person name="Lipzen A."/>
            <person name="Clum A."/>
            <person name="Barry K."/>
            <person name="Grigoriev I.V."/>
            <person name="Martin F.M."/>
            <person name="Stajich J.E."/>
            <person name="Smith M.E."/>
            <person name="Bonito G."/>
            <person name="Spatafora J.W."/>
        </authorList>
    </citation>
    <scope>NUCLEOTIDE SEQUENCE [LARGE SCALE GENOMIC DNA]</scope>
    <source>
        <strain evidence="28 29">AD002</strain>
    </source>
</reference>